<dbReference type="OMA" id="QQECRAT"/>
<dbReference type="AlphaFoldDB" id="E1ZYQ2"/>
<dbReference type="InParanoid" id="E1ZYQ2"/>
<evidence type="ECO:0000313" key="3">
    <source>
        <dbReference type="Proteomes" id="UP000000311"/>
    </source>
</evidence>
<dbReference type="EMBL" id="GL435242">
    <property type="protein sequence ID" value="EFN73592.1"/>
    <property type="molecule type" value="Genomic_DNA"/>
</dbReference>
<proteinExistence type="predicted"/>
<organism evidence="3">
    <name type="scientific">Camponotus floridanus</name>
    <name type="common">Florida carpenter ant</name>
    <dbReference type="NCBI Taxonomy" id="104421"/>
    <lineage>
        <taxon>Eukaryota</taxon>
        <taxon>Metazoa</taxon>
        <taxon>Ecdysozoa</taxon>
        <taxon>Arthropoda</taxon>
        <taxon>Hexapoda</taxon>
        <taxon>Insecta</taxon>
        <taxon>Pterygota</taxon>
        <taxon>Neoptera</taxon>
        <taxon>Endopterygota</taxon>
        <taxon>Hymenoptera</taxon>
        <taxon>Apocrita</taxon>
        <taxon>Aculeata</taxon>
        <taxon>Formicoidea</taxon>
        <taxon>Formicidae</taxon>
        <taxon>Formicinae</taxon>
        <taxon>Camponotus</taxon>
    </lineage>
</organism>
<protein>
    <submittedName>
        <fullName evidence="2">Uncharacterized protein</fullName>
    </submittedName>
</protein>
<name>E1ZYQ2_CAMFO</name>
<evidence type="ECO:0000256" key="1">
    <source>
        <dbReference type="SAM" id="MobiDB-lite"/>
    </source>
</evidence>
<gene>
    <name evidence="2" type="ORF">EAG_08389</name>
</gene>
<dbReference type="Proteomes" id="UP000000311">
    <property type="component" value="Unassembled WGS sequence"/>
</dbReference>
<keyword evidence="3" id="KW-1185">Reference proteome</keyword>
<reference evidence="2 3" key="1">
    <citation type="journal article" date="2010" name="Science">
        <title>Genomic comparison of the ants Camponotus floridanus and Harpegnathos saltator.</title>
        <authorList>
            <person name="Bonasio R."/>
            <person name="Zhang G."/>
            <person name="Ye C."/>
            <person name="Mutti N.S."/>
            <person name="Fang X."/>
            <person name="Qin N."/>
            <person name="Donahue G."/>
            <person name="Yang P."/>
            <person name="Li Q."/>
            <person name="Li C."/>
            <person name="Zhang P."/>
            <person name="Huang Z."/>
            <person name="Berger S.L."/>
            <person name="Reinberg D."/>
            <person name="Wang J."/>
            <person name="Liebig J."/>
        </authorList>
    </citation>
    <scope>NUCLEOTIDE SEQUENCE [LARGE SCALE GENOMIC DNA]</scope>
    <source>
        <strain evidence="3">C129</strain>
    </source>
</reference>
<dbReference type="OrthoDB" id="7700354at2759"/>
<feature type="region of interest" description="Disordered" evidence="1">
    <location>
        <begin position="211"/>
        <end position="248"/>
    </location>
</feature>
<accession>E1ZYQ2</accession>
<evidence type="ECO:0000313" key="2">
    <source>
        <dbReference type="EMBL" id="EFN73592.1"/>
    </source>
</evidence>
<sequence>MSKYSLDSLDNIEGDSLEKSILMNNDKNENDNDNNLIAIKSSSADTFVKDVSFHINPILTTLHKRHNDIEIKDNTTESNGTVREDRYARITGGRNSITTSGRRFVRRRQESNATWNESRLRIRKGNNVVGKGEKEKDDANRRCCHMSTERYSPEAQNSSSKCNLRSNGSNAKIDKKLGNAFVPCRPELAKPGWTSYSELYRRRFSIQRRPRIRSPEDSTLSICGDSQPRELSLDEGCSSLPGTSRDDSSELSFYRRFIEGHVTCTHSTRSCEIPHRGIRSFPEEQCEHSGSDKSQKPGYRPYTIEEYRSLSMPRPDRSLGPDKDEIQAKSRRAIAQKCFLPPLKDRDVAASKDRENSSIPETDCAMQESVLKCPVRYPKGKEIITVPSKTSPSQEVEMLEKTPNFSSSLASYNVLEDSYLETLQQRHLQEKKLADRLMRQALNS</sequence>